<protein>
    <recommendedName>
        <fullName evidence="2">Galectin</fullName>
    </recommendedName>
</protein>
<evidence type="ECO:0000259" key="3">
    <source>
        <dbReference type="PROSITE" id="PS51304"/>
    </source>
</evidence>
<dbReference type="InterPro" id="IPR001079">
    <property type="entry name" value="Galectin_CRD"/>
</dbReference>
<dbReference type="InterPro" id="IPR013320">
    <property type="entry name" value="ConA-like_dom_sf"/>
</dbReference>
<proteinExistence type="predicted"/>
<dbReference type="PROSITE" id="PS51304">
    <property type="entry name" value="GALECTIN"/>
    <property type="match status" value="1"/>
</dbReference>
<accession>C4XVA3</accession>
<name>C4XVA3_PONAB</name>
<dbReference type="SUPFAM" id="SSF49899">
    <property type="entry name" value="Concanavalin A-like lectins/glucanases"/>
    <property type="match status" value="1"/>
</dbReference>
<organism evidence="4">
    <name type="scientific">Pongo abelii</name>
    <name type="common">Sumatran orangutan</name>
    <name type="synonym">Pongo pygmaeus abelii</name>
    <dbReference type="NCBI Taxonomy" id="9601"/>
    <lineage>
        <taxon>Eukaryota</taxon>
        <taxon>Metazoa</taxon>
        <taxon>Chordata</taxon>
        <taxon>Craniata</taxon>
        <taxon>Vertebrata</taxon>
        <taxon>Euteleostomi</taxon>
        <taxon>Mammalia</taxon>
        <taxon>Eutheria</taxon>
        <taxon>Euarchontoglires</taxon>
        <taxon>Primates</taxon>
        <taxon>Haplorrhini</taxon>
        <taxon>Catarrhini</taxon>
        <taxon>Hominidae</taxon>
        <taxon>Pongo</taxon>
    </lineage>
</organism>
<gene>
    <name evidence="4" type="primary">LGALS17B</name>
</gene>
<sequence>MSPLPMPHRRPVSLSIGSFTTTRGTPILPFINDPELRVEFYTGMNENSDIAFHFLVHFGHCLVIDSHVCGAWKCEGRCRNVFFKDSRQFDLSILVLDNEYQVIINGQHHTSLPIHFHRVL</sequence>
<dbReference type="EMBL" id="BK006841">
    <property type="protein sequence ID" value="DAA06515.1"/>
    <property type="molecule type" value="Genomic_DNA"/>
</dbReference>
<dbReference type="Gene3D" id="2.60.120.200">
    <property type="match status" value="1"/>
</dbReference>
<dbReference type="PANTHER" id="PTHR11346:SF15">
    <property type="entry name" value="PLACENTAL PROTEIN 13-LIKE"/>
    <property type="match status" value="1"/>
</dbReference>
<reference evidence="4" key="1">
    <citation type="journal article" date="2009" name="Proc. Natl. Acad. Sci. U.S.A.">
        <title>A primate subfamily of galectins expressed at the maternal-fetal interface that promote immune cell death.</title>
        <authorList>
            <person name="Than N.G."/>
            <person name="Romero R."/>
            <person name="Goodman M."/>
            <person name="Weckle A."/>
            <person name="Xing J."/>
            <person name="Dong Z."/>
            <person name="Xu Y."/>
            <person name="Tarquini F."/>
            <person name="Szilagyi A."/>
            <person name="Gal P."/>
            <person name="Hou Z."/>
            <person name="Tarca A.L."/>
            <person name="Kim C.J."/>
            <person name="Kim J.S."/>
            <person name="Haidarian S."/>
            <person name="Uddin M."/>
            <person name="Bohn H."/>
            <person name="Benirschke K."/>
            <person name="Santolaya-Forgas J."/>
            <person name="Grossman L.I."/>
            <person name="Erez O."/>
            <person name="Hassan S.S."/>
            <person name="Zavodszky P."/>
            <person name="Papp Z."/>
            <person name="Wildman D.E."/>
        </authorList>
    </citation>
    <scope>NUCLEOTIDE SEQUENCE</scope>
</reference>
<evidence type="ECO:0000256" key="2">
    <source>
        <dbReference type="RuleBase" id="RU102079"/>
    </source>
</evidence>
<dbReference type="AlphaFoldDB" id="C4XVA3"/>
<dbReference type="InterPro" id="IPR044156">
    <property type="entry name" value="Galectin-like"/>
</dbReference>
<keyword evidence="1 2" id="KW-0430">Lectin</keyword>
<dbReference type="Pfam" id="PF00337">
    <property type="entry name" value="Gal-bind_lectin"/>
    <property type="match status" value="1"/>
</dbReference>
<evidence type="ECO:0000256" key="1">
    <source>
        <dbReference type="ARBA" id="ARBA00022734"/>
    </source>
</evidence>
<dbReference type="GO" id="GO:0030246">
    <property type="term" value="F:carbohydrate binding"/>
    <property type="evidence" value="ECO:0007669"/>
    <property type="project" value="UniProtKB-UniRule"/>
</dbReference>
<feature type="domain" description="Galectin" evidence="3">
    <location>
        <begin position="6"/>
        <end position="120"/>
    </location>
</feature>
<evidence type="ECO:0000313" key="4">
    <source>
        <dbReference type="EMBL" id="DAA06515.1"/>
    </source>
</evidence>
<dbReference type="PANTHER" id="PTHR11346">
    <property type="entry name" value="GALECTIN"/>
    <property type="match status" value="1"/>
</dbReference>